<dbReference type="InterPro" id="IPR007890">
    <property type="entry name" value="CHASE2"/>
</dbReference>
<evidence type="ECO:0000313" key="4">
    <source>
        <dbReference type="Proteomes" id="UP000009223"/>
    </source>
</evidence>
<feature type="domain" description="Guanylate cyclase" evidence="2">
    <location>
        <begin position="447"/>
        <end position="604"/>
    </location>
</feature>
<evidence type="ECO:0000259" key="2">
    <source>
        <dbReference type="PROSITE" id="PS50125"/>
    </source>
</evidence>
<feature type="transmembrane region" description="Helical" evidence="1">
    <location>
        <begin position="333"/>
        <end position="351"/>
    </location>
</feature>
<dbReference type="HOGENOM" id="CLU_000445_85_1_12"/>
<feature type="transmembrane region" description="Helical" evidence="1">
    <location>
        <begin position="385"/>
        <end position="405"/>
    </location>
</feature>
<dbReference type="eggNOG" id="COG4252">
    <property type="taxonomic scope" value="Bacteria"/>
</dbReference>
<keyword evidence="1" id="KW-0472">Membrane</keyword>
<dbReference type="GO" id="GO:0004016">
    <property type="term" value="F:adenylate cyclase activity"/>
    <property type="evidence" value="ECO:0007669"/>
    <property type="project" value="UniProtKB-ARBA"/>
</dbReference>
<name>F5YN78_TREPZ</name>
<dbReference type="AlphaFoldDB" id="F5YN78"/>
<dbReference type="InterPro" id="IPR001054">
    <property type="entry name" value="A/G_cyclase"/>
</dbReference>
<keyword evidence="4" id="KW-1185">Reference proteome</keyword>
<dbReference type="EMBL" id="CP001843">
    <property type="protein sequence ID" value="AEF84702.1"/>
    <property type="molecule type" value="Genomic_DNA"/>
</dbReference>
<sequence length="731" mass="81150">MGYFSGIFDFLELKTYDFRVRLFASSKTTSDDIYVVLLDQPSIDWAAQERGWSWPWPRQAYAEMINYMNIAGASAVAFDVIFSEPSVYGSEDDAAFINADRDFGRTAHTVFFSSRWGSTKSWPPELNTKTFNLTNFDSVISGYNLLNSVENAEKKTIGAQFPIPGLLTTAGSIGNVTSLIESDGIVRRARLFTLFDGKAVPGLSAASLLVAGSDTDISYDQKDRSIRWGEYTIPAGKNGGSLLRFKGGDLDKYWPYSASKILQSAEAYARGEEPVLPPEEFTGKFVFFGLYAAGLFDICTTPISSTYPGMGVHITMLDNILKNDFIRESPSSLAPLMSFLAIAIMVILVLYSSHITITVAGSVALIAIITGIGFLAYYLGYWITIVFPLSGAIFAFLAASIYKYATEGSQKRFIKSAFSRYLSPSVIEQIIVDPSKLNLGGEKREMTAIFTDIQRFSSISEALQNEYADEGPKVLVDLLNLYLTEMSNIVLDNGGTIDKFEGDAIIAFFGAPIWTDQHAILACRSAIRMKKRELELREDIMKSEGAFYTALSKLIADKVIRPERPLYTRIGINTGDMVVGNMGTPNKMDYTIMGNAVNLAARLEGVNKQYDTSGILISEYTRAKIGDAFALRGLSRVRVVGVNTPLRLYEILDLREDAAPAMLDMLGFWEKAFDAYERQDFTGALDLFKSIYRENDQDRVAKLYLDRCEKYASTPPSPEKWDNGVDNLTEK</sequence>
<protein>
    <submittedName>
        <fullName evidence="3">Adenylate/guanylate cyclase catalytic domain protein</fullName>
    </submittedName>
</protein>
<accession>F5YN78</accession>
<dbReference type="STRING" id="545694.TREPR_0298"/>
<dbReference type="SMART" id="SM01080">
    <property type="entry name" value="CHASE2"/>
    <property type="match status" value="1"/>
</dbReference>
<dbReference type="InterPro" id="IPR029787">
    <property type="entry name" value="Nucleotide_cyclase"/>
</dbReference>
<dbReference type="Pfam" id="PF00211">
    <property type="entry name" value="Guanylate_cyc"/>
    <property type="match status" value="1"/>
</dbReference>
<keyword evidence="1" id="KW-1133">Transmembrane helix</keyword>
<dbReference type="Pfam" id="PF05226">
    <property type="entry name" value="CHASE2"/>
    <property type="match status" value="1"/>
</dbReference>
<evidence type="ECO:0000256" key="1">
    <source>
        <dbReference type="SAM" id="Phobius"/>
    </source>
</evidence>
<dbReference type="eggNOG" id="COG2114">
    <property type="taxonomic scope" value="Bacteria"/>
</dbReference>
<keyword evidence="1" id="KW-0812">Transmembrane</keyword>
<dbReference type="Proteomes" id="UP000009223">
    <property type="component" value="Chromosome"/>
</dbReference>
<dbReference type="SMART" id="SM00044">
    <property type="entry name" value="CYCc"/>
    <property type="match status" value="1"/>
</dbReference>
<dbReference type="InterPro" id="IPR050697">
    <property type="entry name" value="Adenylyl/Guanylyl_Cyclase_3/4"/>
</dbReference>
<dbReference type="PROSITE" id="PS50125">
    <property type="entry name" value="GUANYLATE_CYCLASE_2"/>
    <property type="match status" value="1"/>
</dbReference>
<organism evidence="3 4">
    <name type="scientific">Treponema primitia (strain ATCC BAA-887 / DSM 12427 / ZAS-2)</name>
    <dbReference type="NCBI Taxonomy" id="545694"/>
    <lineage>
        <taxon>Bacteria</taxon>
        <taxon>Pseudomonadati</taxon>
        <taxon>Spirochaetota</taxon>
        <taxon>Spirochaetia</taxon>
        <taxon>Spirochaetales</taxon>
        <taxon>Treponemataceae</taxon>
        <taxon>Treponema</taxon>
    </lineage>
</organism>
<dbReference type="KEGG" id="tpi:TREPR_0298"/>
<dbReference type="PANTHER" id="PTHR43081:SF1">
    <property type="entry name" value="ADENYLATE CYCLASE, TERMINAL-DIFFERENTIATION SPECIFIC"/>
    <property type="match status" value="1"/>
</dbReference>
<dbReference type="Gene3D" id="3.30.70.1230">
    <property type="entry name" value="Nucleotide cyclase"/>
    <property type="match status" value="1"/>
</dbReference>
<gene>
    <name evidence="3" type="ordered locus">TREPR_0298</name>
</gene>
<dbReference type="GO" id="GO:0006171">
    <property type="term" value="P:cAMP biosynthetic process"/>
    <property type="evidence" value="ECO:0007669"/>
    <property type="project" value="TreeGrafter"/>
</dbReference>
<dbReference type="SUPFAM" id="SSF55073">
    <property type="entry name" value="Nucleotide cyclase"/>
    <property type="match status" value="1"/>
</dbReference>
<feature type="transmembrane region" description="Helical" evidence="1">
    <location>
        <begin position="358"/>
        <end position="379"/>
    </location>
</feature>
<evidence type="ECO:0000313" key="3">
    <source>
        <dbReference type="EMBL" id="AEF84702.1"/>
    </source>
</evidence>
<dbReference type="PANTHER" id="PTHR43081">
    <property type="entry name" value="ADENYLATE CYCLASE, TERMINAL-DIFFERENTIATION SPECIFIC-RELATED"/>
    <property type="match status" value="1"/>
</dbReference>
<dbReference type="CDD" id="cd07302">
    <property type="entry name" value="CHD"/>
    <property type="match status" value="1"/>
</dbReference>
<dbReference type="GO" id="GO:0035556">
    <property type="term" value="P:intracellular signal transduction"/>
    <property type="evidence" value="ECO:0007669"/>
    <property type="project" value="InterPro"/>
</dbReference>
<reference evidence="4" key="1">
    <citation type="submission" date="2009-12" db="EMBL/GenBank/DDBJ databases">
        <title>Complete sequence of Treponema primitia strain ZAS-2.</title>
        <authorList>
            <person name="Tetu S.G."/>
            <person name="Matson E."/>
            <person name="Ren Q."/>
            <person name="Seshadri R."/>
            <person name="Elbourne L."/>
            <person name="Hassan K.A."/>
            <person name="Durkin A."/>
            <person name="Radune D."/>
            <person name="Mohamoud Y."/>
            <person name="Shay R."/>
            <person name="Jin S."/>
            <person name="Zhang X."/>
            <person name="Lucey K."/>
            <person name="Ballor N.R."/>
            <person name="Ottesen E."/>
            <person name="Rosenthal R."/>
            <person name="Allen A."/>
            <person name="Leadbetter J.R."/>
            <person name="Paulsen I.T."/>
        </authorList>
    </citation>
    <scope>NUCLEOTIDE SEQUENCE [LARGE SCALE GENOMIC DNA]</scope>
    <source>
        <strain evidence="4">ATCC BAA-887 / DSM 12427 / ZAS-2</strain>
    </source>
</reference>
<reference evidence="3 4" key="2">
    <citation type="journal article" date="2011" name="ISME J.">
        <title>RNA-seq reveals cooperative metabolic interactions between two termite-gut spirochete species in co-culture.</title>
        <authorList>
            <person name="Rosenthal A.Z."/>
            <person name="Matson E.G."/>
            <person name="Eldar A."/>
            <person name="Leadbetter J.R."/>
        </authorList>
    </citation>
    <scope>NUCLEOTIDE SEQUENCE [LARGE SCALE GENOMIC DNA]</scope>
    <source>
        <strain evidence="4">ATCC BAA-887 / DSM 12427 / ZAS-2</strain>
    </source>
</reference>
<proteinExistence type="predicted"/>